<evidence type="ECO:0000259" key="7">
    <source>
        <dbReference type="PROSITE" id="PS50893"/>
    </source>
</evidence>
<keyword evidence="3" id="KW-0547">Nucleotide-binding</keyword>
<dbReference type="GO" id="GO:0015408">
    <property type="term" value="F:ABC-type ferric iron transporter activity"/>
    <property type="evidence" value="ECO:0007669"/>
    <property type="project" value="InterPro"/>
</dbReference>
<dbReference type="Gene3D" id="2.40.50.140">
    <property type="entry name" value="Nucleic acid-binding proteins"/>
    <property type="match status" value="1"/>
</dbReference>
<dbReference type="InterPro" id="IPR003593">
    <property type="entry name" value="AAA+_ATPase"/>
</dbReference>
<dbReference type="PANTHER" id="PTHR43875:SF15">
    <property type="entry name" value="TREHALOSE IMPORT ATP-BINDING PROTEIN SUGC"/>
    <property type="match status" value="1"/>
</dbReference>
<evidence type="ECO:0000313" key="9">
    <source>
        <dbReference type="EMBL" id="SDS33171.1"/>
    </source>
</evidence>
<evidence type="ECO:0000256" key="5">
    <source>
        <dbReference type="ARBA" id="ARBA00022967"/>
    </source>
</evidence>
<dbReference type="EMBL" id="JYLK01000002">
    <property type="protein sequence ID" value="KRP62424.1"/>
    <property type="molecule type" value="Genomic_DNA"/>
</dbReference>
<dbReference type="GO" id="GO:0016887">
    <property type="term" value="F:ATP hydrolysis activity"/>
    <property type="evidence" value="ECO:0007669"/>
    <property type="project" value="InterPro"/>
</dbReference>
<dbReference type="InterPro" id="IPR012340">
    <property type="entry name" value="NA-bd_OB-fold"/>
</dbReference>
<evidence type="ECO:0000256" key="2">
    <source>
        <dbReference type="ARBA" id="ARBA00022475"/>
    </source>
</evidence>
<dbReference type="InterPro" id="IPR003439">
    <property type="entry name" value="ABC_transporter-like_ATP-bd"/>
</dbReference>
<evidence type="ECO:0000256" key="4">
    <source>
        <dbReference type="ARBA" id="ARBA00022840"/>
    </source>
</evidence>
<dbReference type="Pfam" id="PF00005">
    <property type="entry name" value="ABC_tran"/>
    <property type="match status" value="1"/>
</dbReference>
<evidence type="ECO:0000313" key="8">
    <source>
        <dbReference type="EMBL" id="KRP62424.1"/>
    </source>
</evidence>
<dbReference type="CDD" id="cd03259">
    <property type="entry name" value="ABC_Carb_Solutes_like"/>
    <property type="match status" value="1"/>
</dbReference>
<evidence type="ECO:0000313" key="11">
    <source>
        <dbReference type="Proteomes" id="UP000183126"/>
    </source>
</evidence>
<keyword evidence="1" id="KW-0813">Transport</keyword>
<keyword evidence="2" id="KW-1003">Cell membrane</keyword>
<dbReference type="Proteomes" id="UP000183126">
    <property type="component" value="Chromosome I"/>
</dbReference>
<dbReference type="InterPro" id="IPR017871">
    <property type="entry name" value="ABC_transporter-like_CS"/>
</dbReference>
<dbReference type="PROSITE" id="PS50893">
    <property type="entry name" value="ABC_TRANSPORTER_2"/>
    <property type="match status" value="1"/>
</dbReference>
<keyword evidence="4 8" id="KW-0067">ATP-binding</keyword>
<dbReference type="InterPro" id="IPR015853">
    <property type="entry name" value="ABC_transpr_FbpC"/>
</dbReference>
<dbReference type="GO" id="GO:0005524">
    <property type="term" value="F:ATP binding"/>
    <property type="evidence" value="ECO:0007669"/>
    <property type="project" value="UniProtKB-KW"/>
</dbReference>
<evidence type="ECO:0000256" key="3">
    <source>
        <dbReference type="ARBA" id="ARBA00022741"/>
    </source>
</evidence>
<evidence type="ECO:0000256" key="6">
    <source>
        <dbReference type="ARBA" id="ARBA00023136"/>
    </source>
</evidence>
<dbReference type="Proteomes" id="UP000052019">
    <property type="component" value="Unassembled WGS sequence"/>
</dbReference>
<dbReference type="Gene3D" id="2.40.50.100">
    <property type="match status" value="1"/>
</dbReference>
<dbReference type="RefSeq" id="WP_057006922.1">
    <property type="nucleotide sequence ID" value="NZ_JYLK01000002.1"/>
</dbReference>
<name>A0A0R2ZNZ2_9PSED</name>
<dbReference type="GO" id="GO:0055052">
    <property type="term" value="C:ATP-binding cassette (ABC) transporter complex, substrate-binding subunit-containing"/>
    <property type="evidence" value="ECO:0007669"/>
    <property type="project" value="TreeGrafter"/>
</dbReference>
<dbReference type="OrthoDB" id="9802264at2"/>
<dbReference type="AlphaFoldDB" id="A0A0R2ZNZ2"/>
<keyword evidence="6" id="KW-0472">Membrane</keyword>
<dbReference type="EMBL" id="LT629760">
    <property type="protein sequence ID" value="SDS33171.1"/>
    <property type="molecule type" value="Genomic_DNA"/>
</dbReference>
<dbReference type="FunFam" id="3.40.50.300:FF:000042">
    <property type="entry name" value="Maltose/maltodextrin ABC transporter, ATP-binding protein"/>
    <property type="match status" value="1"/>
</dbReference>
<accession>A0A0R2ZNZ2</accession>
<dbReference type="PATRIC" id="fig|200450.4.peg.2891"/>
<proteinExistence type="predicted"/>
<reference evidence="8 10" key="1">
    <citation type="submission" date="2015-02" db="EMBL/GenBank/DDBJ databases">
        <title>Two Pseudomonas sp. nov. isolated from raw milk.</title>
        <authorList>
            <person name="Wenning M."/>
            <person name="von Neubeck M."/>
            <person name="Huptas C."/>
            <person name="Scherer S."/>
        </authorList>
    </citation>
    <scope>NUCLEOTIDE SEQUENCE [LARGE SCALE GENOMIC DNA]</scope>
    <source>
        <strain evidence="8 10">DSM 14937</strain>
    </source>
</reference>
<dbReference type="InterPro" id="IPR013611">
    <property type="entry name" value="Transp-assoc_OB_typ2"/>
</dbReference>
<dbReference type="InterPro" id="IPR027417">
    <property type="entry name" value="P-loop_NTPase"/>
</dbReference>
<dbReference type="InterPro" id="IPR008995">
    <property type="entry name" value="Mo/tungstate-bd_C_term_dom"/>
</dbReference>
<dbReference type="SUPFAM" id="SSF52540">
    <property type="entry name" value="P-loop containing nucleoside triphosphate hydrolases"/>
    <property type="match status" value="1"/>
</dbReference>
<dbReference type="SMART" id="SM00382">
    <property type="entry name" value="AAA"/>
    <property type="match status" value="1"/>
</dbReference>
<evidence type="ECO:0000256" key="1">
    <source>
        <dbReference type="ARBA" id="ARBA00022448"/>
    </source>
</evidence>
<dbReference type="InterPro" id="IPR047641">
    <property type="entry name" value="ABC_transpr_MalK/UgpC-like"/>
</dbReference>
<evidence type="ECO:0000313" key="10">
    <source>
        <dbReference type="Proteomes" id="UP000052019"/>
    </source>
</evidence>
<protein>
    <submittedName>
        <fullName evidence="9">Carbohydrate ABC transporter ATP-binding protein, CUT1 family</fullName>
    </submittedName>
    <submittedName>
        <fullName evidence="8">Glycerol-3-phosphate ABC transporter ATP-binding protein</fullName>
    </submittedName>
</protein>
<dbReference type="Gene3D" id="3.40.50.300">
    <property type="entry name" value="P-loop containing nucleotide triphosphate hydrolases"/>
    <property type="match status" value="1"/>
</dbReference>
<keyword evidence="5" id="KW-1278">Translocase</keyword>
<dbReference type="PROSITE" id="PS00211">
    <property type="entry name" value="ABC_TRANSPORTER_1"/>
    <property type="match status" value="1"/>
</dbReference>
<dbReference type="SUPFAM" id="SSF50331">
    <property type="entry name" value="MOP-like"/>
    <property type="match status" value="1"/>
</dbReference>
<feature type="domain" description="ABC transporter" evidence="7">
    <location>
        <begin position="13"/>
        <end position="245"/>
    </location>
</feature>
<dbReference type="Pfam" id="PF08402">
    <property type="entry name" value="TOBE_2"/>
    <property type="match status" value="1"/>
</dbReference>
<sequence>MTRSTCDNAAPNIRVSGLSRRYTKHGPAIIDALDVEFPAGEFSVILGPSGCGKSTLLRLVAGLDSPDAGSIHIGGVDVTRRPPSERHCAMVFQNYALYPHMTVEDNIGYGLKLAGVGREERSARVQAIASTLGLHALLGRKPGQLSGGQRQRVAIGRALVRKPPVLLFDEPLCNLDSGLRQEMRTELRRIHQDTGATVLYVTHDQTEAMTLADRVVVLNKGRVEQIDTPHALYKRPHSIVVARFFGSTPMNLIEVMCSPEGVLTLGDGQVLPFKVQAAMATSGPLFLGIRAENLKVASPGVSATVHAIEELGSHRVIHCRVAGQPVLVSQSDSQPCSVGSTLNLWFPADEALLFDGASGQRISSSLVQDNVSL</sequence>
<keyword evidence="11" id="KW-1185">Reference proteome</keyword>
<organism evidence="8 10">
    <name type="scientific">Pseudomonas trivialis</name>
    <dbReference type="NCBI Taxonomy" id="200450"/>
    <lineage>
        <taxon>Bacteria</taxon>
        <taxon>Pseudomonadati</taxon>
        <taxon>Pseudomonadota</taxon>
        <taxon>Gammaproteobacteria</taxon>
        <taxon>Pseudomonadales</taxon>
        <taxon>Pseudomonadaceae</taxon>
        <taxon>Pseudomonas</taxon>
    </lineage>
</organism>
<gene>
    <name evidence="9" type="ORF">SAMN04490205_2192</name>
    <name evidence="8" type="ORF">TU79_04650</name>
</gene>
<reference evidence="9 11" key="2">
    <citation type="submission" date="2016-10" db="EMBL/GenBank/DDBJ databases">
        <authorList>
            <person name="Varghese N."/>
            <person name="Submissions S."/>
        </authorList>
    </citation>
    <scope>NUCLEOTIDE SEQUENCE [LARGE SCALE GENOMIC DNA]</scope>
    <source>
        <strain evidence="9 11">BS3111</strain>
    </source>
</reference>
<dbReference type="PANTHER" id="PTHR43875">
    <property type="entry name" value="MALTODEXTRIN IMPORT ATP-BINDING PROTEIN MSMX"/>
    <property type="match status" value="1"/>
</dbReference>